<dbReference type="InterPro" id="IPR020843">
    <property type="entry name" value="ER"/>
</dbReference>
<dbReference type="InterPro" id="IPR013154">
    <property type="entry name" value="ADH-like_N"/>
</dbReference>
<evidence type="ECO:0000256" key="2">
    <source>
        <dbReference type="ARBA" id="ARBA00023002"/>
    </source>
</evidence>
<gene>
    <name evidence="4" type="ORF">G443_004217</name>
</gene>
<feature type="domain" description="Enoyl reductase (ER)" evidence="3">
    <location>
        <begin position="10"/>
        <end position="326"/>
    </location>
</feature>
<dbReference type="CDD" id="cd08244">
    <property type="entry name" value="MDR_enoyl_red"/>
    <property type="match status" value="1"/>
</dbReference>
<evidence type="ECO:0000313" key="4">
    <source>
        <dbReference type="EMBL" id="MCP2333947.1"/>
    </source>
</evidence>
<accession>A0ABT1JNM5</accession>
<evidence type="ECO:0000259" key="3">
    <source>
        <dbReference type="SMART" id="SM00829"/>
    </source>
</evidence>
<comment type="caution">
    <text evidence="4">The sequence shown here is derived from an EMBL/GenBank/DDBJ whole genome shotgun (WGS) entry which is preliminary data.</text>
</comment>
<evidence type="ECO:0000256" key="1">
    <source>
        <dbReference type="ARBA" id="ARBA00022857"/>
    </source>
</evidence>
<name>A0ABT1JNM5_ACTCY</name>
<dbReference type="SUPFAM" id="SSF51735">
    <property type="entry name" value="NAD(P)-binding Rossmann-fold domains"/>
    <property type="match status" value="1"/>
</dbReference>
<dbReference type="PANTHER" id="PTHR48106:SF13">
    <property type="entry name" value="QUINONE OXIDOREDUCTASE-RELATED"/>
    <property type="match status" value="1"/>
</dbReference>
<dbReference type="Gene3D" id="3.90.180.10">
    <property type="entry name" value="Medium-chain alcohol dehydrogenases, catalytic domain"/>
    <property type="match status" value="1"/>
</dbReference>
<dbReference type="Proteomes" id="UP000791080">
    <property type="component" value="Unassembled WGS sequence"/>
</dbReference>
<protein>
    <submittedName>
        <fullName evidence="4">NADPH2:quinone reductase</fullName>
    </submittedName>
</protein>
<dbReference type="Gene3D" id="3.40.50.720">
    <property type="entry name" value="NAD(P)-binding Rossmann-like Domain"/>
    <property type="match status" value="1"/>
</dbReference>
<evidence type="ECO:0000313" key="5">
    <source>
        <dbReference type="Proteomes" id="UP000791080"/>
    </source>
</evidence>
<dbReference type="InterPro" id="IPR013149">
    <property type="entry name" value="ADH-like_C"/>
</dbReference>
<dbReference type="PANTHER" id="PTHR48106">
    <property type="entry name" value="QUINONE OXIDOREDUCTASE PIG3-RELATED"/>
    <property type="match status" value="1"/>
</dbReference>
<keyword evidence="1" id="KW-0521">NADP</keyword>
<dbReference type="Pfam" id="PF00107">
    <property type="entry name" value="ADH_zinc_N"/>
    <property type="match status" value="1"/>
</dbReference>
<organism evidence="4 5">
    <name type="scientific">Actinoalloteichus caeruleus DSM 43889</name>
    <dbReference type="NCBI Taxonomy" id="1120930"/>
    <lineage>
        <taxon>Bacteria</taxon>
        <taxon>Bacillati</taxon>
        <taxon>Actinomycetota</taxon>
        <taxon>Actinomycetes</taxon>
        <taxon>Pseudonocardiales</taxon>
        <taxon>Pseudonocardiaceae</taxon>
        <taxon>Actinoalloteichus</taxon>
        <taxon>Actinoalloteichus cyanogriseus</taxon>
    </lineage>
</organism>
<keyword evidence="2" id="KW-0560">Oxidoreductase</keyword>
<dbReference type="RefSeq" id="WP_026420791.1">
    <property type="nucleotide sequence ID" value="NZ_AUBJ02000001.1"/>
</dbReference>
<dbReference type="SUPFAM" id="SSF50129">
    <property type="entry name" value="GroES-like"/>
    <property type="match status" value="1"/>
</dbReference>
<dbReference type="Pfam" id="PF08240">
    <property type="entry name" value="ADH_N"/>
    <property type="match status" value="1"/>
</dbReference>
<dbReference type="InterPro" id="IPR011032">
    <property type="entry name" value="GroES-like_sf"/>
</dbReference>
<keyword evidence="5" id="KW-1185">Reference proteome</keyword>
<dbReference type="EMBL" id="AUBJ02000001">
    <property type="protein sequence ID" value="MCP2333947.1"/>
    <property type="molecule type" value="Genomic_DNA"/>
</dbReference>
<dbReference type="SMART" id="SM00829">
    <property type="entry name" value="PKS_ER"/>
    <property type="match status" value="1"/>
</dbReference>
<proteinExistence type="predicted"/>
<sequence>MRAITLSSFGPADHLVLAEVPDPVPAAGQVRVRVAASGVHLVDTQLRRGEPAGPAKAPDLPAVLGREVAGTVDAVGDGVDGGWLGRRVVAHLGSVASAGGYAELAVAPAASLHPVPDELTPEAAVAMIGTGRTALAVLDTVTPGPADVVLVLAAAGGLGTLFTQEALAVGATVVGLAGGPEKVDRVRALGAQVAVDYRKEDWPAAVSAALGPDRAPTVVLDGVGGQLGRRALELLGPGGRLAMYGWASGGGPTEITTADLVGRGLTASWGLGALRRPGALRELEERALRAAATGRLRPELTTYPLAEAAASHRALEERRTVGKVVLLP</sequence>
<reference evidence="4 5" key="2">
    <citation type="submission" date="2022-06" db="EMBL/GenBank/DDBJ databases">
        <title>Genomic Encyclopedia of Type Strains, Phase I: the one thousand microbial genomes (KMG-I) project.</title>
        <authorList>
            <person name="Kyrpides N."/>
        </authorList>
    </citation>
    <scope>NUCLEOTIDE SEQUENCE [LARGE SCALE GENOMIC DNA]</scope>
    <source>
        <strain evidence="4 5">DSM 43889</strain>
    </source>
</reference>
<dbReference type="InterPro" id="IPR036291">
    <property type="entry name" value="NAD(P)-bd_dom_sf"/>
</dbReference>
<reference evidence="4 5" key="1">
    <citation type="submission" date="2013-07" db="EMBL/GenBank/DDBJ databases">
        <authorList>
            <consortium name="DOE Joint Genome Institute"/>
            <person name="Reeve W."/>
            <person name="Huntemann M."/>
            <person name="Han J."/>
            <person name="Chen A."/>
            <person name="Kyrpides N."/>
            <person name="Mavromatis K."/>
            <person name="Markowitz V."/>
            <person name="Palaniappan K."/>
            <person name="Ivanova N."/>
            <person name="Schaumberg A."/>
            <person name="Pati A."/>
            <person name="Liolios K."/>
            <person name="Nordberg H.P."/>
            <person name="Cantor M.N."/>
            <person name="Hua S.X."/>
            <person name="Woyke T."/>
        </authorList>
    </citation>
    <scope>NUCLEOTIDE SEQUENCE [LARGE SCALE GENOMIC DNA]</scope>
    <source>
        <strain evidence="4 5">DSM 43889</strain>
    </source>
</reference>